<evidence type="ECO:0000313" key="2">
    <source>
        <dbReference type="Proteomes" id="UP000051751"/>
    </source>
</evidence>
<accession>A0A0R2FGI2</accession>
<comment type="caution">
    <text evidence="1">The sequence shown here is derived from an EMBL/GenBank/DDBJ whole genome shotgun (WGS) entry which is preliminary data.</text>
</comment>
<protein>
    <submittedName>
        <fullName evidence="1">Uncharacterized protein</fullName>
    </submittedName>
</protein>
<dbReference type="Proteomes" id="UP000051751">
    <property type="component" value="Unassembled WGS sequence"/>
</dbReference>
<reference evidence="1 2" key="1">
    <citation type="journal article" date="2015" name="Genome Announc.">
        <title>Expanding the biotechnology potential of lactobacilli through comparative genomics of 213 strains and associated genera.</title>
        <authorList>
            <person name="Sun Z."/>
            <person name="Harris H.M."/>
            <person name="McCann A."/>
            <person name="Guo C."/>
            <person name="Argimon S."/>
            <person name="Zhang W."/>
            <person name="Yang X."/>
            <person name="Jeffery I.B."/>
            <person name="Cooney J.C."/>
            <person name="Kagawa T.F."/>
            <person name="Liu W."/>
            <person name="Song Y."/>
            <person name="Salvetti E."/>
            <person name="Wrobel A."/>
            <person name="Rasinkangas P."/>
            <person name="Parkhill J."/>
            <person name="Rea M.C."/>
            <person name="O'Sullivan O."/>
            <person name="Ritari J."/>
            <person name="Douillard F.P."/>
            <person name="Paul Ross R."/>
            <person name="Yang R."/>
            <person name="Briner A.E."/>
            <person name="Felis G.E."/>
            <person name="de Vos W.M."/>
            <person name="Barrangou R."/>
            <person name="Klaenhammer T.R."/>
            <person name="Caufield P.W."/>
            <person name="Cui Y."/>
            <person name="Zhang H."/>
            <person name="O'Toole P.W."/>
        </authorList>
    </citation>
    <scope>NUCLEOTIDE SEQUENCE [LARGE SCALE GENOMIC DNA]</scope>
    <source>
        <strain evidence="1 2">ATCC BAA-66</strain>
    </source>
</reference>
<evidence type="ECO:0000313" key="1">
    <source>
        <dbReference type="EMBL" id="KRN27715.1"/>
    </source>
</evidence>
<sequence length="80" mass="9323">MESIVGLLLVLLGLLTFSTILQQSSQQLQKRQREVQILRTAARDSRWKTAPQTGPYRLKRAKGEWQVVDQNNEIQFKVVW</sequence>
<organism evidence="1 2">
    <name type="scientific">Lactobacillus selangorensis</name>
    <dbReference type="NCBI Taxonomy" id="81857"/>
    <lineage>
        <taxon>Bacteria</taxon>
        <taxon>Bacillati</taxon>
        <taxon>Bacillota</taxon>
        <taxon>Bacilli</taxon>
        <taxon>Lactobacillales</taxon>
        <taxon>Lactobacillaceae</taxon>
        <taxon>Lactobacillus</taxon>
    </lineage>
</organism>
<name>A0A0R2FGI2_9LACO</name>
<dbReference type="EMBL" id="JQAT01000006">
    <property type="protein sequence ID" value="KRN27715.1"/>
    <property type="molecule type" value="Genomic_DNA"/>
</dbReference>
<gene>
    <name evidence="1" type="ORF">IV38_GL001928</name>
</gene>
<proteinExistence type="predicted"/>
<dbReference type="PATRIC" id="fig|81857.3.peg.1953"/>
<dbReference type="AlphaFoldDB" id="A0A0R2FGI2"/>